<feature type="compositionally biased region" description="Pro residues" evidence="1">
    <location>
        <begin position="260"/>
        <end position="280"/>
    </location>
</feature>
<dbReference type="STRING" id="47866.GA0074694_2446"/>
<accession>A0A1C6RNG5</accession>
<feature type="compositionally biased region" description="Pro residues" evidence="1">
    <location>
        <begin position="239"/>
        <end position="248"/>
    </location>
</feature>
<organism evidence="2 3">
    <name type="scientific">Micromonospora inyonensis</name>
    <dbReference type="NCBI Taxonomy" id="47866"/>
    <lineage>
        <taxon>Bacteria</taxon>
        <taxon>Bacillati</taxon>
        <taxon>Actinomycetota</taxon>
        <taxon>Actinomycetes</taxon>
        <taxon>Micromonosporales</taxon>
        <taxon>Micromonosporaceae</taxon>
        <taxon>Micromonospora</taxon>
    </lineage>
</organism>
<evidence type="ECO:0000313" key="3">
    <source>
        <dbReference type="Proteomes" id="UP000198906"/>
    </source>
</evidence>
<dbReference type="PRINTS" id="PR01217">
    <property type="entry name" value="PRICHEXTENSN"/>
</dbReference>
<feature type="compositionally biased region" description="Basic and acidic residues" evidence="1">
    <location>
        <begin position="411"/>
        <end position="424"/>
    </location>
</feature>
<keyword evidence="3" id="KW-1185">Reference proteome</keyword>
<evidence type="ECO:0000313" key="2">
    <source>
        <dbReference type="EMBL" id="SCL18716.1"/>
    </source>
</evidence>
<evidence type="ECO:0000256" key="1">
    <source>
        <dbReference type="SAM" id="MobiDB-lite"/>
    </source>
</evidence>
<name>A0A1C6RNG5_9ACTN</name>
<feature type="region of interest" description="Disordered" evidence="1">
    <location>
        <begin position="181"/>
        <end position="458"/>
    </location>
</feature>
<feature type="compositionally biased region" description="Pro residues" evidence="1">
    <location>
        <begin position="288"/>
        <end position="300"/>
    </location>
</feature>
<gene>
    <name evidence="2" type="ORF">GA0074694_2446</name>
</gene>
<proteinExistence type="predicted"/>
<dbReference type="AlphaFoldDB" id="A0A1C6RNG5"/>
<reference evidence="3" key="1">
    <citation type="submission" date="2016-06" db="EMBL/GenBank/DDBJ databases">
        <authorList>
            <person name="Varghese N."/>
        </authorList>
    </citation>
    <scope>NUCLEOTIDE SEQUENCE [LARGE SCALE GENOMIC DNA]</scope>
    <source>
        <strain evidence="3">DSM 46123</strain>
    </source>
</reference>
<protein>
    <recommendedName>
        <fullName evidence="4">PPE family protein</fullName>
    </recommendedName>
</protein>
<feature type="compositionally biased region" description="Gly residues" evidence="1">
    <location>
        <begin position="333"/>
        <end position="343"/>
    </location>
</feature>
<dbReference type="EMBL" id="FMHU01000001">
    <property type="protein sequence ID" value="SCL18716.1"/>
    <property type="molecule type" value="Genomic_DNA"/>
</dbReference>
<evidence type="ECO:0008006" key="4">
    <source>
        <dbReference type="Google" id="ProtNLM"/>
    </source>
</evidence>
<sequence>MIEQGGGPTSNLTNWHNMDVATMWATLQDHGTDNHWRQVAGWRKTSELALTHLSRLREYRRGLAQAWPPEKSAASRTYLAELDQLIDTVQQTYDAAVANYTALSAATSAIGSTRIELKKIHDRYAEKVRLKQAYEATLDQRPLHRVGRSTPARPPVTDAELEQLNGQARSLMYGLSGELQQAQAMLKPPPPVPKGVSKDPSNPDVYGGGAPPTIPPIVPVPLSTPDSAKPVNRSAPVARPAPMPPAPGLGPILGGAGPNVLPPQANPTMPPVTPPMPPLNPGINPGAVPLPPVSAPPPRGPLGAPSRGGIAGPVSKPPAGGPAAGPRPLPPGGLIGGPPGMGLGQPAPGAPTPRRVNPIGGVIGGGGAGTAPSGGAGSRPGSGRGPSISGVHGMSPFGGPPGLTPQAGRPGRREPDEFDPRRWDPNNPWETAQGVDPVVRPPDEEGPIDPGPAIGLDR</sequence>
<feature type="compositionally biased region" description="Pro residues" evidence="1">
    <location>
        <begin position="315"/>
        <end position="331"/>
    </location>
</feature>
<dbReference type="Proteomes" id="UP000198906">
    <property type="component" value="Unassembled WGS sequence"/>
</dbReference>
<feature type="compositionally biased region" description="Gly residues" evidence="1">
    <location>
        <begin position="361"/>
        <end position="384"/>
    </location>
</feature>